<evidence type="ECO:0000313" key="3">
    <source>
        <dbReference type="Proteomes" id="UP000033710"/>
    </source>
</evidence>
<sequence length="92" mass="10675">MPRLERLVPNMDRRSMCIHYNEQCYKSLSTDRLTKKNVSKLDSPNKLGMGKWPDQDAKKRRSSSITRHILQSGEWAVRVRGPTVTVVEIVSY</sequence>
<organism evidence="2 3">
    <name type="scientific">Sporothrix schenckii 1099-18</name>
    <dbReference type="NCBI Taxonomy" id="1397361"/>
    <lineage>
        <taxon>Eukaryota</taxon>
        <taxon>Fungi</taxon>
        <taxon>Dikarya</taxon>
        <taxon>Ascomycota</taxon>
        <taxon>Pezizomycotina</taxon>
        <taxon>Sordariomycetes</taxon>
        <taxon>Sordariomycetidae</taxon>
        <taxon>Ophiostomatales</taxon>
        <taxon>Ophiostomataceae</taxon>
        <taxon>Sporothrix</taxon>
    </lineage>
</organism>
<dbReference type="RefSeq" id="XP_016587432.1">
    <property type="nucleotide sequence ID" value="XM_016736694.1"/>
</dbReference>
<dbReference type="GeneID" id="27671971"/>
<protein>
    <submittedName>
        <fullName evidence="2">Uncharacterized protein</fullName>
    </submittedName>
</protein>
<dbReference type="VEuPathDB" id="FungiDB:SPSK_10140"/>
<dbReference type="Proteomes" id="UP000033710">
    <property type="component" value="Unassembled WGS sequence"/>
</dbReference>
<proteinExistence type="predicted"/>
<name>A0A0F2M9C0_SPOSC</name>
<reference evidence="2 3" key="2">
    <citation type="journal article" date="2015" name="Eukaryot. Cell">
        <title>Asexual propagation of a virulent clone complex in a human and feline outbreak of sporotrichosis.</title>
        <authorList>
            <person name="Teixeira Mde M."/>
            <person name="Rodrigues A.M."/>
            <person name="Tsui C.K."/>
            <person name="de Almeida L.G."/>
            <person name="Van Diepeningen A.D."/>
            <person name="van den Ende B.G."/>
            <person name="Fernandes G.F."/>
            <person name="Kano R."/>
            <person name="Hamelin R.C."/>
            <person name="Lopes-Bezerra L.M."/>
            <person name="Vasconcelos A.T."/>
            <person name="de Hoog S."/>
            <person name="de Camargo Z.P."/>
            <person name="Felipe M.S."/>
        </authorList>
    </citation>
    <scope>NUCLEOTIDE SEQUENCE [LARGE SCALE GENOMIC DNA]</scope>
    <source>
        <strain evidence="2 3">1099-18</strain>
    </source>
</reference>
<accession>A0A0F2M9C0</accession>
<gene>
    <name evidence="2" type="ORF">SPSK_10140</name>
</gene>
<evidence type="ECO:0000256" key="1">
    <source>
        <dbReference type="SAM" id="MobiDB-lite"/>
    </source>
</evidence>
<dbReference type="AlphaFoldDB" id="A0A0F2M9C0"/>
<feature type="region of interest" description="Disordered" evidence="1">
    <location>
        <begin position="39"/>
        <end position="65"/>
    </location>
</feature>
<dbReference type="KEGG" id="ssck:SPSK_10140"/>
<comment type="caution">
    <text evidence="2">The sequence shown here is derived from an EMBL/GenBank/DDBJ whole genome shotgun (WGS) entry which is preliminary data.</text>
</comment>
<dbReference type="EMBL" id="AXCR01000007">
    <property type="protein sequence ID" value="KJR84756.1"/>
    <property type="molecule type" value="Genomic_DNA"/>
</dbReference>
<evidence type="ECO:0000313" key="2">
    <source>
        <dbReference type="EMBL" id="KJR84756.1"/>
    </source>
</evidence>
<reference evidence="2 3" key="1">
    <citation type="journal article" date="2014" name="BMC Genomics">
        <title>Comparative genomics of the major fungal agents of human and animal Sporotrichosis: Sporothrix schenckii and Sporothrix brasiliensis.</title>
        <authorList>
            <person name="Teixeira M.M."/>
            <person name="de Almeida L.G."/>
            <person name="Kubitschek-Barreira P."/>
            <person name="Alves F.L."/>
            <person name="Kioshima E.S."/>
            <person name="Abadio A.K."/>
            <person name="Fernandes L."/>
            <person name="Derengowski L.S."/>
            <person name="Ferreira K.S."/>
            <person name="Souza R.C."/>
            <person name="Ruiz J.C."/>
            <person name="de Andrade N.C."/>
            <person name="Paes H.C."/>
            <person name="Nicola A.M."/>
            <person name="Albuquerque P."/>
            <person name="Gerber A.L."/>
            <person name="Martins V.P."/>
            <person name="Peconick L.D."/>
            <person name="Neto A.V."/>
            <person name="Chaucanez C.B."/>
            <person name="Silva P.A."/>
            <person name="Cunha O.L."/>
            <person name="de Oliveira F.F."/>
            <person name="dos Santos T.C."/>
            <person name="Barros A.L."/>
            <person name="Soares M.A."/>
            <person name="de Oliveira L.M."/>
            <person name="Marini M.M."/>
            <person name="Villalobos-Duno H."/>
            <person name="Cunha M.M."/>
            <person name="de Hoog S."/>
            <person name="da Silveira J.F."/>
            <person name="Henrissat B."/>
            <person name="Nino-Vega G.A."/>
            <person name="Cisalpino P.S."/>
            <person name="Mora-Montes H.M."/>
            <person name="Almeida S.R."/>
            <person name="Stajich J.E."/>
            <person name="Lopes-Bezerra L.M."/>
            <person name="Vasconcelos A.T."/>
            <person name="Felipe M.S."/>
        </authorList>
    </citation>
    <scope>NUCLEOTIDE SEQUENCE [LARGE SCALE GENOMIC DNA]</scope>
    <source>
        <strain evidence="2 3">1099-18</strain>
    </source>
</reference>